<reference evidence="3 4" key="1">
    <citation type="submission" date="2020-08" db="EMBL/GenBank/DDBJ databases">
        <title>Sequencing the genomes of 1000 actinobacteria strains.</title>
        <authorList>
            <person name="Klenk H.-P."/>
        </authorList>
    </citation>
    <scope>NUCLEOTIDE SEQUENCE [LARGE SCALE GENOMIC DNA]</scope>
    <source>
        <strain evidence="3 4">DSM 12511</strain>
    </source>
</reference>
<dbReference type="SUPFAM" id="SSF56281">
    <property type="entry name" value="Metallo-hydrolase/oxidoreductase"/>
    <property type="match status" value="1"/>
</dbReference>
<dbReference type="InterPro" id="IPR036866">
    <property type="entry name" value="RibonucZ/Hydroxyglut_hydro"/>
</dbReference>
<gene>
    <name evidence="3" type="ORF">HD594_000375</name>
</gene>
<protein>
    <submittedName>
        <fullName evidence="3">Glyoxylase-like metal-dependent hydrolase (Beta-lactamase superfamily II)</fullName>
    </submittedName>
</protein>
<dbReference type="Pfam" id="PF00753">
    <property type="entry name" value="Lactamase_B"/>
    <property type="match status" value="1"/>
</dbReference>
<dbReference type="RefSeq" id="WP_184749327.1">
    <property type="nucleotide sequence ID" value="NZ_BAAAJR010000003.1"/>
</dbReference>
<keyword evidence="4" id="KW-1185">Reference proteome</keyword>
<organism evidence="3 4">
    <name type="scientific">Microbacterium thalassium</name>
    <dbReference type="NCBI Taxonomy" id="362649"/>
    <lineage>
        <taxon>Bacteria</taxon>
        <taxon>Bacillati</taxon>
        <taxon>Actinomycetota</taxon>
        <taxon>Actinomycetes</taxon>
        <taxon>Micrococcales</taxon>
        <taxon>Microbacteriaceae</taxon>
        <taxon>Microbacterium</taxon>
    </lineage>
</organism>
<keyword evidence="3" id="KW-0378">Hydrolase</keyword>
<dbReference type="PANTHER" id="PTHR42951">
    <property type="entry name" value="METALLO-BETA-LACTAMASE DOMAIN-CONTAINING"/>
    <property type="match status" value="1"/>
</dbReference>
<dbReference type="PANTHER" id="PTHR42951:SF22">
    <property type="entry name" value="METALLO BETA-LACTAMASE SUPERFAMILY LIPOPROTEIN"/>
    <property type="match status" value="1"/>
</dbReference>
<feature type="region of interest" description="Disordered" evidence="1">
    <location>
        <begin position="226"/>
        <end position="257"/>
    </location>
</feature>
<dbReference type="InterPro" id="IPR001279">
    <property type="entry name" value="Metallo-B-lactamas"/>
</dbReference>
<evidence type="ECO:0000313" key="4">
    <source>
        <dbReference type="Proteomes" id="UP000537775"/>
    </source>
</evidence>
<evidence type="ECO:0000259" key="2">
    <source>
        <dbReference type="SMART" id="SM00849"/>
    </source>
</evidence>
<dbReference type="AlphaFoldDB" id="A0A7X0KTG4"/>
<comment type="caution">
    <text evidence="3">The sequence shown here is derived from an EMBL/GenBank/DDBJ whole genome shotgun (WGS) entry which is preliminary data.</text>
</comment>
<proteinExistence type="predicted"/>
<dbReference type="Proteomes" id="UP000537775">
    <property type="component" value="Unassembled WGS sequence"/>
</dbReference>
<feature type="domain" description="Metallo-beta-lactamase" evidence="2">
    <location>
        <begin position="20"/>
        <end position="203"/>
    </location>
</feature>
<dbReference type="GO" id="GO:0016787">
    <property type="term" value="F:hydrolase activity"/>
    <property type="evidence" value="ECO:0007669"/>
    <property type="project" value="UniProtKB-KW"/>
</dbReference>
<dbReference type="Gene3D" id="3.60.15.10">
    <property type="entry name" value="Ribonuclease Z/Hydroxyacylglutathione hydrolase-like"/>
    <property type="match status" value="1"/>
</dbReference>
<evidence type="ECO:0000256" key="1">
    <source>
        <dbReference type="SAM" id="MobiDB-lite"/>
    </source>
</evidence>
<name>A0A7X0KTG4_9MICO</name>
<dbReference type="EMBL" id="JACHML010000001">
    <property type="protein sequence ID" value="MBB6390062.1"/>
    <property type="molecule type" value="Genomic_DNA"/>
</dbReference>
<evidence type="ECO:0000313" key="3">
    <source>
        <dbReference type="EMBL" id="MBB6390062.1"/>
    </source>
</evidence>
<sequence length="257" mass="27501">MRELDEVAPGVLVATSREQQTTSTVLVAGGDALLIDPSWTPDELDGLAAELQSRGIRVVGGFSTHAHHDHLLWHPGFGSVPRWASPAAARQARRERQTAIAALGPGFPDRLVDLVGLVRPVGAELPRASVPRGFHPRLIIHDGHAPGHTALWLPEQRVLIAGDMLSDVELPLPFEPDDIPSYLEGLDLLADAAARAAVVIPGHGSPGPDALARLEADRAYLDDVLNARPSSDPRLGNPGMDDVDESVRRIAAGRRRT</sequence>
<dbReference type="InterPro" id="IPR050855">
    <property type="entry name" value="NDM-1-like"/>
</dbReference>
<dbReference type="SMART" id="SM00849">
    <property type="entry name" value="Lactamase_B"/>
    <property type="match status" value="1"/>
</dbReference>
<accession>A0A7X0KTG4</accession>